<dbReference type="EMBL" id="JBBWWR010000003">
    <property type="protein sequence ID" value="KAK8969263.1"/>
    <property type="molecule type" value="Genomic_DNA"/>
</dbReference>
<dbReference type="Proteomes" id="UP001412067">
    <property type="component" value="Unassembled WGS sequence"/>
</dbReference>
<comment type="caution">
    <text evidence="9">The sequence shown here is derived from an EMBL/GenBank/DDBJ whole genome shotgun (WGS) entry which is preliminary data.</text>
</comment>
<feature type="transmembrane region" description="Helical" evidence="8">
    <location>
        <begin position="5"/>
        <end position="22"/>
    </location>
</feature>
<proteinExistence type="inferred from homology"/>
<keyword evidence="4" id="KW-0050">Antiport</keyword>
<keyword evidence="5 8" id="KW-0812">Transmembrane</keyword>
<accession>A0ABR2N273</accession>
<evidence type="ECO:0000256" key="3">
    <source>
        <dbReference type="ARBA" id="ARBA00022448"/>
    </source>
</evidence>
<protein>
    <submittedName>
        <fullName evidence="9">UDP-galactose/UDP-glucose transporter 5B</fullName>
    </submittedName>
</protein>
<feature type="transmembrane region" description="Helical" evidence="8">
    <location>
        <begin position="42"/>
        <end position="62"/>
    </location>
</feature>
<comment type="subcellular location">
    <subcellularLocation>
        <location evidence="1">Membrane</location>
        <topology evidence="1">Multi-pass membrane protein</topology>
    </subcellularLocation>
</comment>
<dbReference type="InterPro" id="IPR013657">
    <property type="entry name" value="SCL35B1-4/HUT1"/>
</dbReference>
<reference evidence="9 10" key="1">
    <citation type="journal article" date="2022" name="Nat. Plants">
        <title>Genomes of leafy and leafless Platanthera orchids illuminate the evolution of mycoheterotrophy.</title>
        <authorList>
            <person name="Li M.H."/>
            <person name="Liu K.W."/>
            <person name="Li Z."/>
            <person name="Lu H.C."/>
            <person name="Ye Q.L."/>
            <person name="Zhang D."/>
            <person name="Wang J.Y."/>
            <person name="Li Y.F."/>
            <person name="Zhong Z.M."/>
            <person name="Liu X."/>
            <person name="Yu X."/>
            <person name="Liu D.K."/>
            <person name="Tu X.D."/>
            <person name="Liu B."/>
            <person name="Hao Y."/>
            <person name="Liao X.Y."/>
            <person name="Jiang Y.T."/>
            <person name="Sun W.H."/>
            <person name="Chen J."/>
            <person name="Chen Y.Q."/>
            <person name="Ai Y."/>
            <person name="Zhai J.W."/>
            <person name="Wu S.S."/>
            <person name="Zhou Z."/>
            <person name="Hsiao Y.Y."/>
            <person name="Wu W.L."/>
            <person name="Chen Y.Y."/>
            <person name="Lin Y.F."/>
            <person name="Hsu J.L."/>
            <person name="Li C.Y."/>
            <person name="Wang Z.W."/>
            <person name="Zhao X."/>
            <person name="Zhong W.Y."/>
            <person name="Ma X.K."/>
            <person name="Ma L."/>
            <person name="Huang J."/>
            <person name="Chen G.Z."/>
            <person name="Huang M.Z."/>
            <person name="Huang L."/>
            <person name="Peng D.H."/>
            <person name="Luo Y.B."/>
            <person name="Zou S.Q."/>
            <person name="Chen S.P."/>
            <person name="Lan S."/>
            <person name="Tsai W.C."/>
            <person name="Van de Peer Y."/>
            <person name="Liu Z.J."/>
        </authorList>
    </citation>
    <scope>NUCLEOTIDE SEQUENCE [LARGE SCALE GENOMIC DNA]</scope>
    <source>
        <strain evidence="9">Lor288</strain>
    </source>
</reference>
<evidence type="ECO:0000256" key="1">
    <source>
        <dbReference type="ARBA" id="ARBA00004141"/>
    </source>
</evidence>
<gene>
    <name evidence="9" type="ORF">KSP40_PGU020252</name>
</gene>
<evidence type="ECO:0000256" key="8">
    <source>
        <dbReference type="SAM" id="Phobius"/>
    </source>
</evidence>
<evidence type="ECO:0000256" key="6">
    <source>
        <dbReference type="ARBA" id="ARBA00022989"/>
    </source>
</evidence>
<evidence type="ECO:0000313" key="10">
    <source>
        <dbReference type="Proteomes" id="UP001412067"/>
    </source>
</evidence>
<evidence type="ECO:0000256" key="7">
    <source>
        <dbReference type="ARBA" id="ARBA00023136"/>
    </source>
</evidence>
<evidence type="ECO:0000256" key="4">
    <source>
        <dbReference type="ARBA" id="ARBA00022449"/>
    </source>
</evidence>
<dbReference type="PANTHER" id="PTHR10778">
    <property type="entry name" value="SOLUTE CARRIER FAMILY 35 MEMBER B"/>
    <property type="match status" value="1"/>
</dbReference>
<sequence length="212" mass="24103">MSAKLIFLVAGIMFALLVYGVLQEKIMRVPYGDDKEYFTSSLFLVLCNCITTSAVSAGFLLISKKTLAPAAPMRYYCVISISNLLTTTCQYEALKYVSFPVQTLAKCAKMIPVMVPLEKFYGLFCKSQFMGCNVLRDALDKHLELLVIHVALHRKIPKEGNAGQMFILARKRWYQSPRGRHPSIDFLMRFFLSFVHRTMTTELIEDVASFTQ</sequence>
<evidence type="ECO:0000256" key="2">
    <source>
        <dbReference type="ARBA" id="ARBA00008349"/>
    </source>
</evidence>
<keyword evidence="3" id="KW-0813">Transport</keyword>
<comment type="similarity">
    <text evidence="2">Belongs to the nucleotide-sugar transporter family. UDP-galactose:UMP antiporter (TC 2.A.7.11) subfamily.</text>
</comment>
<keyword evidence="6 8" id="KW-1133">Transmembrane helix</keyword>
<dbReference type="PANTHER" id="PTHR10778:SF13">
    <property type="entry name" value="ADENOSINE 3'-PHOSPHO 5'-PHOSPHOSULFATE TRANSPORTER 1"/>
    <property type="match status" value="1"/>
</dbReference>
<evidence type="ECO:0000313" key="9">
    <source>
        <dbReference type="EMBL" id="KAK8969263.1"/>
    </source>
</evidence>
<dbReference type="Pfam" id="PF08449">
    <property type="entry name" value="UAA"/>
    <property type="match status" value="1"/>
</dbReference>
<organism evidence="9 10">
    <name type="scientific">Platanthera guangdongensis</name>
    <dbReference type="NCBI Taxonomy" id="2320717"/>
    <lineage>
        <taxon>Eukaryota</taxon>
        <taxon>Viridiplantae</taxon>
        <taxon>Streptophyta</taxon>
        <taxon>Embryophyta</taxon>
        <taxon>Tracheophyta</taxon>
        <taxon>Spermatophyta</taxon>
        <taxon>Magnoliopsida</taxon>
        <taxon>Liliopsida</taxon>
        <taxon>Asparagales</taxon>
        <taxon>Orchidaceae</taxon>
        <taxon>Orchidoideae</taxon>
        <taxon>Orchideae</taxon>
        <taxon>Orchidinae</taxon>
        <taxon>Platanthera</taxon>
    </lineage>
</organism>
<evidence type="ECO:0000256" key="5">
    <source>
        <dbReference type="ARBA" id="ARBA00022692"/>
    </source>
</evidence>
<keyword evidence="7 8" id="KW-0472">Membrane</keyword>
<name>A0ABR2N273_9ASPA</name>
<keyword evidence="10" id="KW-1185">Reference proteome</keyword>